<dbReference type="EMBL" id="VVIM01000001">
    <property type="protein sequence ID" value="KAB0805583.1"/>
    <property type="molecule type" value="Genomic_DNA"/>
</dbReference>
<dbReference type="SUPFAM" id="SSF56112">
    <property type="entry name" value="Protein kinase-like (PK-like)"/>
    <property type="match status" value="1"/>
</dbReference>
<evidence type="ECO:0000313" key="2">
    <source>
        <dbReference type="EMBL" id="KAB0805583.1"/>
    </source>
</evidence>
<accession>A0A5N4B7S0</accession>
<name>A0A5N4B7S0_PHOPY</name>
<gene>
    <name evidence="2" type="ORF">PPYR_02553</name>
</gene>
<dbReference type="InterPro" id="IPR004119">
    <property type="entry name" value="EcKL"/>
</dbReference>
<dbReference type="SMART" id="SM00587">
    <property type="entry name" value="CHK"/>
    <property type="match status" value="1"/>
</dbReference>
<proteinExistence type="predicted"/>
<comment type="caution">
    <text evidence="2">The sequence shown here is derived from an EMBL/GenBank/DDBJ whole genome shotgun (WGS) entry which is preliminary data.</text>
</comment>
<evidence type="ECO:0000259" key="1">
    <source>
        <dbReference type="SMART" id="SM00587"/>
    </source>
</evidence>
<dbReference type="Gene3D" id="3.90.1200.10">
    <property type="match status" value="1"/>
</dbReference>
<dbReference type="InterPro" id="IPR015897">
    <property type="entry name" value="CHK_kinase-like"/>
</dbReference>
<dbReference type="PANTHER" id="PTHR11012">
    <property type="entry name" value="PROTEIN KINASE-LIKE DOMAIN-CONTAINING"/>
    <property type="match status" value="1"/>
</dbReference>
<dbReference type="Pfam" id="PF02958">
    <property type="entry name" value="EcKL"/>
    <property type="match status" value="1"/>
</dbReference>
<reference evidence="2 3" key="1">
    <citation type="journal article" date="2018" name="Elife">
        <title>Firefly genomes illuminate parallel origins of bioluminescence in beetles.</title>
        <authorList>
            <person name="Fallon T.R."/>
            <person name="Lower S.E."/>
            <person name="Chang C.H."/>
            <person name="Bessho-Uehara M."/>
            <person name="Martin G.J."/>
            <person name="Bewick A.J."/>
            <person name="Behringer M."/>
            <person name="Debat H.J."/>
            <person name="Wong I."/>
            <person name="Day J.C."/>
            <person name="Suvorov A."/>
            <person name="Silva C.J."/>
            <person name="Stanger-Hall K.F."/>
            <person name="Hall D.W."/>
            <person name="Schmitz R.J."/>
            <person name="Nelson D.R."/>
            <person name="Lewis S.M."/>
            <person name="Shigenobu S."/>
            <person name="Bybee S.M."/>
            <person name="Larracuente A.M."/>
            <person name="Oba Y."/>
            <person name="Weng J.K."/>
        </authorList>
    </citation>
    <scope>NUCLEOTIDE SEQUENCE [LARGE SCALE GENOMIC DNA]</scope>
    <source>
        <strain evidence="2">1611_PpyrPB1</strain>
        <tissue evidence="2">Whole body</tissue>
    </source>
</reference>
<sequence>MTTPHWVSKDLIQTALRSYFGNQELAVMGYSSSAAVPVGDNYTSDIFRTVVTFQTDTSGNRGTISMIMKCSPVEKKEMLELTRQEQYFAKEIEVYKTTLPAIYDTLGEYFTLSAKFIYYTEKPHTLLMFEDLGKLGFQMHNRQTGFDLNHCLLVAEKIACLHAASLVLHEKHPGLYKAFDRGIFSKNEMITVWITRAFESLIKACSTWPGYEKYSKKLQAILDRVVDRAIWCSSPKLGSFKVLNHGDAWVNNFLFSYDSEGKLKDCKFVDYQLVIFSSPAIDLHYFWTTSPKMEVRREHLDTILDRYYSKLLYTLASLNYSLERIPTKKQFLKDWKSRSFYGLLAAAAILPLVKASSRNDASFEDLMADDSEDSFRYHAYNNERYRKHMEYLLPFFDDLGALDYF</sequence>
<organism evidence="2 3">
    <name type="scientific">Photinus pyralis</name>
    <name type="common">Common eastern firefly</name>
    <name type="synonym">Lampyris pyralis</name>
    <dbReference type="NCBI Taxonomy" id="7054"/>
    <lineage>
        <taxon>Eukaryota</taxon>
        <taxon>Metazoa</taxon>
        <taxon>Ecdysozoa</taxon>
        <taxon>Arthropoda</taxon>
        <taxon>Hexapoda</taxon>
        <taxon>Insecta</taxon>
        <taxon>Pterygota</taxon>
        <taxon>Neoptera</taxon>
        <taxon>Endopterygota</taxon>
        <taxon>Coleoptera</taxon>
        <taxon>Polyphaga</taxon>
        <taxon>Elateriformia</taxon>
        <taxon>Elateroidea</taxon>
        <taxon>Lampyridae</taxon>
        <taxon>Lampyrinae</taxon>
        <taxon>Photinus</taxon>
    </lineage>
</organism>
<dbReference type="PANTHER" id="PTHR11012:SF56">
    <property type="entry name" value="CHK KINASE-LIKE DOMAIN-CONTAINING PROTEIN-RELATED"/>
    <property type="match status" value="1"/>
</dbReference>
<dbReference type="OrthoDB" id="8250698at2759"/>
<dbReference type="Proteomes" id="UP000327044">
    <property type="component" value="Unassembled WGS sequence"/>
</dbReference>
<dbReference type="InterPro" id="IPR011009">
    <property type="entry name" value="Kinase-like_dom_sf"/>
</dbReference>
<dbReference type="AlphaFoldDB" id="A0A5N4B7S0"/>
<dbReference type="InParanoid" id="A0A5N4B7S0"/>
<keyword evidence="3" id="KW-1185">Reference proteome</keyword>
<feature type="domain" description="CHK kinase-like" evidence="1">
    <location>
        <begin position="127"/>
        <end position="317"/>
    </location>
</feature>
<protein>
    <recommendedName>
        <fullName evidence="1">CHK kinase-like domain-containing protein</fullName>
    </recommendedName>
</protein>
<evidence type="ECO:0000313" key="3">
    <source>
        <dbReference type="Proteomes" id="UP000327044"/>
    </source>
</evidence>